<proteinExistence type="predicted"/>
<gene>
    <name evidence="1" type="ORF">BJ138DRAFT_1084046</name>
</gene>
<keyword evidence="1" id="KW-0030">Aminoacyl-tRNA synthetase</keyword>
<evidence type="ECO:0000313" key="1">
    <source>
        <dbReference type="EMBL" id="KAH7912233.1"/>
    </source>
</evidence>
<accession>A0ACB8AGF0</accession>
<keyword evidence="2" id="KW-1185">Reference proteome</keyword>
<dbReference type="EMBL" id="MU267656">
    <property type="protein sequence ID" value="KAH7912233.1"/>
    <property type="molecule type" value="Genomic_DNA"/>
</dbReference>
<dbReference type="Proteomes" id="UP000790377">
    <property type="component" value="Unassembled WGS sequence"/>
</dbReference>
<name>A0ACB8AGF0_9AGAM</name>
<organism evidence="1 2">
    <name type="scientific">Hygrophoropsis aurantiaca</name>
    <dbReference type="NCBI Taxonomy" id="72124"/>
    <lineage>
        <taxon>Eukaryota</taxon>
        <taxon>Fungi</taxon>
        <taxon>Dikarya</taxon>
        <taxon>Basidiomycota</taxon>
        <taxon>Agaricomycotina</taxon>
        <taxon>Agaricomycetes</taxon>
        <taxon>Agaricomycetidae</taxon>
        <taxon>Boletales</taxon>
        <taxon>Coniophorineae</taxon>
        <taxon>Hygrophoropsidaceae</taxon>
        <taxon>Hygrophoropsis</taxon>
    </lineage>
</organism>
<evidence type="ECO:0000313" key="2">
    <source>
        <dbReference type="Proteomes" id="UP000790377"/>
    </source>
</evidence>
<reference evidence="1" key="1">
    <citation type="journal article" date="2021" name="New Phytol.">
        <title>Evolutionary innovations through gain and loss of genes in the ectomycorrhizal Boletales.</title>
        <authorList>
            <person name="Wu G."/>
            <person name="Miyauchi S."/>
            <person name="Morin E."/>
            <person name="Kuo A."/>
            <person name="Drula E."/>
            <person name="Varga T."/>
            <person name="Kohler A."/>
            <person name="Feng B."/>
            <person name="Cao Y."/>
            <person name="Lipzen A."/>
            <person name="Daum C."/>
            <person name="Hundley H."/>
            <person name="Pangilinan J."/>
            <person name="Johnson J."/>
            <person name="Barry K."/>
            <person name="LaButti K."/>
            <person name="Ng V."/>
            <person name="Ahrendt S."/>
            <person name="Min B."/>
            <person name="Choi I.G."/>
            <person name="Park H."/>
            <person name="Plett J.M."/>
            <person name="Magnuson J."/>
            <person name="Spatafora J.W."/>
            <person name="Nagy L.G."/>
            <person name="Henrissat B."/>
            <person name="Grigoriev I.V."/>
            <person name="Yang Z.L."/>
            <person name="Xu J."/>
            <person name="Martin F.M."/>
        </authorList>
    </citation>
    <scope>NUCLEOTIDE SEQUENCE</scope>
    <source>
        <strain evidence="1">ATCC 28755</strain>
    </source>
</reference>
<protein>
    <submittedName>
        <fullName evidence="1">tRNA synthetases class I (M)-domain-containing protein</fullName>
    </submittedName>
</protein>
<comment type="caution">
    <text evidence="1">The sequence shown here is derived from an EMBL/GenBank/DDBJ whole genome shotgun (WGS) entry which is preliminary data.</text>
</comment>
<sequence length="657" mass="71720">MLSGRKLSLRPFFRRQIVPSNHSLLRGIQLAPAPTTCTPRLTRFFTSDSVSESSSGSQGNYTGKPYYITTPIFYPNAVPHVGHLYSLVTADIFARFARITHPTRPVVFLAGTDEHGLKIQKAAQAHGLEPRELCDRLSAQFRNLAEKANVSYTTFQRTTDAAHREAVEHVWRILDAKGLIFKGTYEGWYSVTDECFYTDAQVTHITPSAKSSSEPTSISSTTTTTIATETGSPVEWSSEVNYKFRLSAFREPLLAYYRAHPESVFPPAHRARVIRELEGMDGAVDAGVGDLSISRPRARLSWGIPVPGDPAQTIYVWFDALIVYLTGVGYPCATAAHVGRSGNGEGLEEKNGAWPPNVQVIGKDIVRFHAIYLPAMLHALDLPPSRALLAHAHWTAQQKKMSKSLGNVADPFDAMDRFGVDVVRFYLARVGGRFRDDVDWSQEQLEKHADEIKSLLGNFFLRITSNAIAARVAQAPVPSKTFADLLADFEVDPDAANFAGADAHSSGAGTGSSVGAKPGSTSTTNTDVLISLRRLGGNVQRLIAQHEVGEALDEIIRCLKQANAALTHTAPWAKTTPPAHAQVSYLTSLETLRVCGIFLQPYIPGTAARLLDALGVPERERGIEWTELGRGEVGRMGGVVRGVKLFEFGKGVTEKGK</sequence>
<keyword evidence="1" id="KW-0436">Ligase</keyword>